<sequence length="68" mass="7843">MQHRRPAGWATTEVHPDRRQLMLRLSWHGETMPVLLAQQTSAQDYVDLTKRYKSGRLTRAGAPVTTRL</sequence>
<dbReference type="EMBL" id="CP033896">
    <property type="protein sequence ID" value="AZA14742.1"/>
    <property type="molecule type" value="Genomic_DNA"/>
</dbReference>
<evidence type="ECO:0000313" key="2">
    <source>
        <dbReference type="Proteomes" id="UP000269019"/>
    </source>
</evidence>
<accession>A0A3G6JAA2</accession>
<organism evidence="1 2">
    <name type="scientific">Corynebacterium choanae</name>
    <dbReference type="NCBI Taxonomy" id="1862358"/>
    <lineage>
        <taxon>Bacteria</taxon>
        <taxon>Bacillati</taxon>
        <taxon>Actinomycetota</taxon>
        <taxon>Actinomycetes</taxon>
        <taxon>Mycobacteriales</taxon>
        <taxon>Corynebacteriaceae</taxon>
        <taxon>Corynebacterium</taxon>
    </lineage>
</organism>
<reference evidence="1 2" key="1">
    <citation type="submission" date="2018-11" db="EMBL/GenBank/DDBJ databases">
        <authorList>
            <person name="Kleinhagauer T."/>
            <person name="Glaeser S.P."/>
            <person name="Spergser J."/>
            <person name="Ruckert C."/>
            <person name="Kaempfer P."/>
            <person name="Busse H.-J."/>
        </authorList>
    </citation>
    <scope>NUCLEOTIDE SEQUENCE [LARGE SCALE GENOMIC DNA]</scope>
    <source>
        <strain evidence="1 2">200CH</strain>
    </source>
</reference>
<name>A0A3G6JAA2_9CORY</name>
<protein>
    <submittedName>
        <fullName evidence="1">Uncharacterized protein</fullName>
    </submittedName>
</protein>
<evidence type="ECO:0000313" key="1">
    <source>
        <dbReference type="EMBL" id="AZA14742.1"/>
    </source>
</evidence>
<dbReference type="AlphaFoldDB" id="A0A3G6JAA2"/>
<gene>
    <name evidence="1" type="ORF">CCHOA_11855</name>
</gene>
<proteinExistence type="predicted"/>
<keyword evidence="2" id="KW-1185">Reference proteome</keyword>
<dbReference type="KEGG" id="ccho:CCHOA_11855"/>
<dbReference type="Proteomes" id="UP000269019">
    <property type="component" value="Chromosome"/>
</dbReference>